<proteinExistence type="predicted"/>
<dbReference type="EMBL" id="CAACVG010000618">
    <property type="protein sequence ID" value="VEN34353.1"/>
    <property type="molecule type" value="Genomic_DNA"/>
</dbReference>
<organism evidence="1 2">
    <name type="scientific">Callosobruchus maculatus</name>
    <name type="common">Southern cowpea weevil</name>
    <name type="synonym">Pulse bruchid</name>
    <dbReference type="NCBI Taxonomy" id="64391"/>
    <lineage>
        <taxon>Eukaryota</taxon>
        <taxon>Metazoa</taxon>
        <taxon>Ecdysozoa</taxon>
        <taxon>Arthropoda</taxon>
        <taxon>Hexapoda</taxon>
        <taxon>Insecta</taxon>
        <taxon>Pterygota</taxon>
        <taxon>Neoptera</taxon>
        <taxon>Endopterygota</taxon>
        <taxon>Coleoptera</taxon>
        <taxon>Polyphaga</taxon>
        <taxon>Cucujiformia</taxon>
        <taxon>Chrysomeloidea</taxon>
        <taxon>Chrysomelidae</taxon>
        <taxon>Bruchinae</taxon>
        <taxon>Bruchini</taxon>
        <taxon>Callosobruchus</taxon>
    </lineage>
</organism>
<dbReference type="Proteomes" id="UP000410492">
    <property type="component" value="Unassembled WGS sequence"/>
</dbReference>
<gene>
    <name evidence="1" type="ORF">CALMAC_LOCUS583</name>
</gene>
<name>A0A653BFT8_CALMS</name>
<dbReference type="AlphaFoldDB" id="A0A653BFT8"/>
<protein>
    <recommendedName>
        <fullName evidence="3">PiggyBac transposable element-derived protein 4 C-terminal zinc-ribbon domain-containing protein</fullName>
    </recommendedName>
</protein>
<evidence type="ECO:0000313" key="2">
    <source>
        <dbReference type="Proteomes" id="UP000410492"/>
    </source>
</evidence>
<keyword evidence="2" id="KW-1185">Reference proteome</keyword>
<evidence type="ECO:0008006" key="3">
    <source>
        <dbReference type="Google" id="ProtNLM"/>
    </source>
</evidence>
<accession>A0A653BFT8</accession>
<evidence type="ECO:0000313" key="1">
    <source>
        <dbReference type="EMBL" id="VEN34353.1"/>
    </source>
</evidence>
<reference evidence="1 2" key="1">
    <citation type="submission" date="2019-01" db="EMBL/GenBank/DDBJ databases">
        <authorList>
            <person name="Sayadi A."/>
        </authorList>
    </citation>
    <scope>NUCLEOTIDE SEQUENCE [LARGE SCALE GENOMIC DNA]</scope>
</reference>
<sequence length="77" mass="8754">MLTLSVNTLPENCGSDANSRWTGAPSADRKRGKCVYCRNRNTPYFCQKCTKWLCLEHVQPLCANCVCQINNEISEIR</sequence>